<dbReference type="Proteomes" id="UP000711996">
    <property type="component" value="Unassembled WGS sequence"/>
</dbReference>
<feature type="region of interest" description="Disordered" evidence="1">
    <location>
        <begin position="421"/>
        <end position="440"/>
    </location>
</feature>
<evidence type="ECO:0000313" key="2">
    <source>
        <dbReference type="EMBL" id="KAF4856681.1"/>
    </source>
</evidence>
<feature type="region of interest" description="Disordered" evidence="1">
    <location>
        <begin position="1"/>
        <end position="62"/>
    </location>
</feature>
<keyword evidence="3" id="KW-1185">Reference proteome</keyword>
<gene>
    <name evidence="2" type="ORF">CGCSCA2_v008453</name>
</gene>
<comment type="caution">
    <text evidence="2">The sequence shown here is derived from an EMBL/GenBank/DDBJ whole genome shotgun (WGS) entry which is preliminary data.</text>
</comment>
<reference evidence="2" key="1">
    <citation type="submission" date="2019-06" db="EMBL/GenBank/DDBJ databases">
        <authorList>
            <person name="Gan P."/>
            <person name="Shirasu K."/>
        </authorList>
    </citation>
    <scope>NUCLEOTIDE SEQUENCE [LARGE SCALE GENOMIC DNA]</scope>
    <source>
        <strain evidence="2">CAD2</strain>
    </source>
</reference>
<dbReference type="EMBL" id="QPMT01000027">
    <property type="protein sequence ID" value="KAF4856681.1"/>
    <property type="molecule type" value="Genomic_DNA"/>
</dbReference>
<evidence type="ECO:0000256" key="1">
    <source>
        <dbReference type="SAM" id="MobiDB-lite"/>
    </source>
</evidence>
<feature type="compositionally biased region" description="Low complexity" evidence="1">
    <location>
        <begin position="19"/>
        <end position="33"/>
    </location>
</feature>
<organism evidence="2 3">
    <name type="scientific">Colletotrichum siamense</name>
    <name type="common">Anthracnose fungus</name>
    <dbReference type="NCBI Taxonomy" id="690259"/>
    <lineage>
        <taxon>Eukaryota</taxon>
        <taxon>Fungi</taxon>
        <taxon>Dikarya</taxon>
        <taxon>Ascomycota</taxon>
        <taxon>Pezizomycotina</taxon>
        <taxon>Sordariomycetes</taxon>
        <taxon>Hypocreomycetidae</taxon>
        <taxon>Glomerellales</taxon>
        <taxon>Glomerellaceae</taxon>
        <taxon>Colletotrichum</taxon>
        <taxon>Colletotrichum gloeosporioides species complex</taxon>
    </lineage>
</organism>
<sequence length="470" mass="51519">MDDSAGAPGVDVEQDWDSSSDASTPRSATSTSTLFSDPDSPASSVDTEMSFPSSGPDHQKEFSTSTQFEAISLPSHPNHVVIDQTMYSTGRVRAMRDEVAQARKRNEFPRSTSTNEDPQVIVEDYQYLQRLRSARGNPALPPPQKYNQLKIEIARRIKTRDEAEGGSKQLEEMDSRVQSWMGSINKEARMLEITQAALQRKGISNPTQADLDAIAEEFMQIAERTLLDVANPLRMNATRMEGNISRFDNQLSGFDGAMSAQLDGMSAQLNGLSDLNSAVNTSMSAQVNTLNTVLTNLQNNMSTAVGVSAEAMSTNINTLNTILTAQSSTFNGSLNMLNTSLNTVTSDLHQLTANLPNIIAAAAQAAVQQQLANTSHQHAFPQQHHVATEAPPSYIRSAASIHFPPTPTTPLPVYYHTTQETNQDMSQQDGKRLQTGRAPASTSRLRRFFVRITRIWGFKTRKSQKEGILG</sequence>
<proteinExistence type="predicted"/>
<evidence type="ECO:0000313" key="3">
    <source>
        <dbReference type="Proteomes" id="UP000711996"/>
    </source>
</evidence>
<accession>A0A9P5EPF9</accession>
<feature type="compositionally biased region" description="Polar residues" evidence="1">
    <location>
        <begin position="41"/>
        <end position="53"/>
    </location>
</feature>
<protein>
    <submittedName>
        <fullName evidence="2">Uncharacterized protein</fullName>
    </submittedName>
</protein>
<name>A0A9P5EPF9_COLSI</name>
<dbReference type="OrthoDB" id="3903267at2759"/>
<dbReference type="AlphaFoldDB" id="A0A9P5EPF9"/>